<dbReference type="PANTHER" id="PTHR33677:SF5">
    <property type="entry name" value="TRANSCRIPTIONAL REPRESSOR FRMR"/>
    <property type="match status" value="1"/>
</dbReference>
<accession>A0ABQ5XRV3</accession>
<evidence type="ECO:0000313" key="3">
    <source>
        <dbReference type="Proteomes" id="UP001156670"/>
    </source>
</evidence>
<dbReference type="PANTHER" id="PTHR33677">
    <property type="entry name" value="TRANSCRIPTIONAL REPRESSOR FRMR-RELATED"/>
    <property type="match status" value="1"/>
</dbReference>
<organism evidence="2 3">
    <name type="scientific">Dyella acidisoli</name>
    <dbReference type="NCBI Taxonomy" id="1867834"/>
    <lineage>
        <taxon>Bacteria</taxon>
        <taxon>Pseudomonadati</taxon>
        <taxon>Pseudomonadota</taxon>
        <taxon>Gammaproteobacteria</taxon>
        <taxon>Lysobacterales</taxon>
        <taxon>Rhodanobacteraceae</taxon>
        <taxon>Dyella</taxon>
    </lineage>
</organism>
<dbReference type="EMBL" id="BSOB01000046">
    <property type="protein sequence ID" value="GLQ94475.1"/>
    <property type="molecule type" value="Genomic_DNA"/>
</dbReference>
<evidence type="ECO:0008006" key="4">
    <source>
        <dbReference type="Google" id="ProtNLM"/>
    </source>
</evidence>
<dbReference type="Proteomes" id="UP001156670">
    <property type="component" value="Unassembled WGS sequence"/>
</dbReference>
<reference evidence="3" key="1">
    <citation type="journal article" date="2019" name="Int. J. Syst. Evol. Microbiol.">
        <title>The Global Catalogue of Microorganisms (GCM) 10K type strain sequencing project: providing services to taxonomists for standard genome sequencing and annotation.</title>
        <authorList>
            <consortium name="The Broad Institute Genomics Platform"/>
            <consortium name="The Broad Institute Genome Sequencing Center for Infectious Disease"/>
            <person name="Wu L."/>
            <person name="Ma J."/>
        </authorList>
    </citation>
    <scope>NUCLEOTIDE SEQUENCE [LARGE SCALE GENOMIC DNA]</scope>
    <source>
        <strain evidence="3">NBRC 111980</strain>
    </source>
</reference>
<comment type="similarity">
    <text evidence="1">Belongs to the FrmR/RcnR family.</text>
</comment>
<keyword evidence="3" id="KW-1185">Reference proteome</keyword>
<sequence>MNTRVMPHTVREKTKLLNRAKRLRGQIEALERSLSEEDDCSMILHQIVAARGAINGLLAQVIEGVIREHLLDDVGHSLAAKQHDAEELIAALKTYIK</sequence>
<protein>
    <recommendedName>
        <fullName evidence="4">Metal/formaldehyde-sensitive transcriptional repressor</fullName>
    </recommendedName>
</protein>
<gene>
    <name evidence="2" type="ORF">GCM10007901_34270</name>
</gene>
<name>A0ABQ5XRV3_9GAMM</name>
<dbReference type="CDD" id="cd10153">
    <property type="entry name" value="RcnR-FrmR-like_DUF156"/>
    <property type="match status" value="1"/>
</dbReference>
<dbReference type="Gene3D" id="1.20.58.1000">
    <property type="entry name" value="Metal-sensitive repressor, helix protomer"/>
    <property type="match status" value="1"/>
</dbReference>
<proteinExistence type="inferred from homology"/>
<dbReference type="InterPro" id="IPR038390">
    <property type="entry name" value="Metal_Tscrpt_repr_sf"/>
</dbReference>
<dbReference type="InterPro" id="IPR003735">
    <property type="entry name" value="Metal_Tscrpt_repr"/>
</dbReference>
<evidence type="ECO:0000313" key="2">
    <source>
        <dbReference type="EMBL" id="GLQ94475.1"/>
    </source>
</evidence>
<dbReference type="Pfam" id="PF02583">
    <property type="entry name" value="Trns_repr_metal"/>
    <property type="match status" value="1"/>
</dbReference>
<dbReference type="RefSeq" id="WP_284322172.1">
    <property type="nucleotide sequence ID" value="NZ_BSOB01000046.1"/>
</dbReference>
<evidence type="ECO:0000256" key="1">
    <source>
        <dbReference type="ARBA" id="ARBA00005260"/>
    </source>
</evidence>
<comment type="caution">
    <text evidence="2">The sequence shown here is derived from an EMBL/GenBank/DDBJ whole genome shotgun (WGS) entry which is preliminary data.</text>
</comment>